<dbReference type="Pfam" id="PF00593">
    <property type="entry name" value="TonB_dep_Rec_b-barrel"/>
    <property type="match status" value="1"/>
</dbReference>
<dbReference type="PROSITE" id="PS52016">
    <property type="entry name" value="TONB_DEPENDENT_REC_3"/>
    <property type="match status" value="1"/>
</dbReference>
<dbReference type="GO" id="GO:0009279">
    <property type="term" value="C:cell outer membrane"/>
    <property type="evidence" value="ECO:0007669"/>
    <property type="project" value="UniProtKB-SubCell"/>
</dbReference>
<dbReference type="PANTHER" id="PTHR32552:SF74">
    <property type="entry name" value="HYDROXAMATE SIDEROPHORE RECEPTOR FHUE"/>
    <property type="match status" value="1"/>
</dbReference>
<sequence length="106" mass="11907">MAKLWTTYRLPGAWQRLTVGGGVNYQSRIHFSSTSATLPGVALNGQQAAYVVTNLMARYDFSPQLAATLNVNNVFDRQYLQGLDTTFYTGIYAPTRNAMLTLRYQF</sequence>
<dbReference type="GO" id="GO:0015344">
    <property type="term" value="F:siderophore uptake transmembrane transporter activity"/>
    <property type="evidence" value="ECO:0007669"/>
    <property type="project" value="TreeGrafter"/>
</dbReference>
<feature type="domain" description="TonB-dependent receptor-like beta-barrel" evidence="7">
    <location>
        <begin position="1"/>
        <end position="74"/>
    </location>
</feature>
<dbReference type="PANTHER" id="PTHR32552">
    <property type="entry name" value="FERRICHROME IRON RECEPTOR-RELATED"/>
    <property type="match status" value="1"/>
</dbReference>
<keyword evidence="2" id="KW-0813">Transport</keyword>
<evidence type="ECO:0000313" key="8">
    <source>
        <dbReference type="EMBL" id="VFR38329.1"/>
    </source>
</evidence>
<dbReference type="AlphaFoldDB" id="A0A484QZP8"/>
<evidence type="ECO:0000256" key="3">
    <source>
        <dbReference type="ARBA" id="ARBA00022692"/>
    </source>
</evidence>
<dbReference type="EMBL" id="CAADIH010000014">
    <property type="protein sequence ID" value="VFR43215.1"/>
    <property type="molecule type" value="Genomic_DNA"/>
</dbReference>
<keyword evidence="6" id="KW-0998">Cell outer membrane</keyword>
<dbReference type="EMBL" id="CAADIE010000005">
    <property type="protein sequence ID" value="VFR38329.1"/>
    <property type="molecule type" value="Genomic_DNA"/>
</dbReference>
<name>A0A484QZP8_9ZZZZ</name>
<evidence type="ECO:0000256" key="1">
    <source>
        <dbReference type="ARBA" id="ARBA00004571"/>
    </source>
</evidence>
<keyword evidence="9" id="KW-0675">Receptor</keyword>
<organism evidence="9">
    <name type="scientific">plant metagenome</name>
    <dbReference type="NCBI Taxonomy" id="1297885"/>
    <lineage>
        <taxon>unclassified sequences</taxon>
        <taxon>metagenomes</taxon>
        <taxon>organismal metagenomes</taxon>
    </lineage>
</organism>
<accession>A0A484QZP8</accession>
<dbReference type="InterPro" id="IPR000531">
    <property type="entry name" value="Beta-barrel_TonB"/>
</dbReference>
<keyword evidence="4" id="KW-0798">TonB box</keyword>
<evidence type="ECO:0000313" key="9">
    <source>
        <dbReference type="EMBL" id="VFR43215.1"/>
    </source>
</evidence>
<dbReference type="InterPro" id="IPR036942">
    <property type="entry name" value="Beta-barrel_TonB_sf"/>
</dbReference>
<proteinExistence type="predicted"/>
<evidence type="ECO:0000256" key="6">
    <source>
        <dbReference type="ARBA" id="ARBA00023237"/>
    </source>
</evidence>
<keyword evidence="3" id="KW-0812">Transmembrane</keyword>
<dbReference type="Gene3D" id="2.40.170.20">
    <property type="entry name" value="TonB-dependent receptor, beta-barrel domain"/>
    <property type="match status" value="1"/>
</dbReference>
<evidence type="ECO:0000256" key="2">
    <source>
        <dbReference type="ARBA" id="ARBA00022448"/>
    </source>
</evidence>
<reference evidence="9" key="1">
    <citation type="submission" date="2019-03" db="EMBL/GenBank/DDBJ databases">
        <authorList>
            <person name="Danneels B."/>
        </authorList>
    </citation>
    <scope>NUCLEOTIDE SEQUENCE</scope>
</reference>
<protein>
    <submittedName>
        <fullName evidence="9">TonB-dependent siderophore receptor</fullName>
    </submittedName>
</protein>
<dbReference type="SUPFAM" id="SSF56935">
    <property type="entry name" value="Porins"/>
    <property type="match status" value="1"/>
</dbReference>
<keyword evidence="5" id="KW-0472">Membrane</keyword>
<gene>
    <name evidence="8" type="ORF">BER1_0779</name>
    <name evidence="9" type="ORF">BER2_0778</name>
</gene>
<dbReference type="InterPro" id="IPR039426">
    <property type="entry name" value="TonB-dep_rcpt-like"/>
</dbReference>
<evidence type="ECO:0000259" key="7">
    <source>
        <dbReference type="Pfam" id="PF00593"/>
    </source>
</evidence>
<comment type="subcellular location">
    <subcellularLocation>
        <location evidence="1">Cell outer membrane</location>
        <topology evidence="1">Multi-pass membrane protein</topology>
    </subcellularLocation>
</comment>
<evidence type="ECO:0000256" key="5">
    <source>
        <dbReference type="ARBA" id="ARBA00023136"/>
    </source>
</evidence>
<evidence type="ECO:0000256" key="4">
    <source>
        <dbReference type="ARBA" id="ARBA00023077"/>
    </source>
</evidence>